<comment type="similarity">
    <text evidence="2">Belongs to the G-protein coupled receptor 2 family.</text>
</comment>
<dbReference type="GO" id="GO:0007188">
    <property type="term" value="P:adenylate cyclase-modulating G protein-coupled receptor signaling pathway"/>
    <property type="evidence" value="ECO:0007669"/>
    <property type="project" value="TreeGrafter"/>
</dbReference>
<dbReference type="InterPro" id="IPR050332">
    <property type="entry name" value="GPCR_2"/>
</dbReference>
<feature type="compositionally biased region" description="Basic residues" evidence="11">
    <location>
        <begin position="629"/>
        <end position="646"/>
    </location>
</feature>
<feature type="transmembrane region" description="Helical" evidence="12">
    <location>
        <begin position="692"/>
        <end position="715"/>
    </location>
</feature>
<feature type="domain" description="G-protein coupled receptors family 2 profile 1" evidence="13">
    <location>
        <begin position="158"/>
        <end position="228"/>
    </location>
</feature>
<dbReference type="InterPro" id="IPR001879">
    <property type="entry name" value="GPCR_2_extracellular_dom"/>
</dbReference>
<evidence type="ECO:0000313" key="16">
    <source>
        <dbReference type="Proteomes" id="UP001142055"/>
    </source>
</evidence>
<evidence type="ECO:0000259" key="14">
    <source>
        <dbReference type="PROSITE" id="PS50261"/>
    </source>
</evidence>
<evidence type="ECO:0000256" key="5">
    <source>
        <dbReference type="ARBA" id="ARBA00022989"/>
    </source>
</evidence>
<dbReference type="GO" id="GO:0007166">
    <property type="term" value="P:cell surface receptor signaling pathway"/>
    <property type="evidence" value="ECO:0007669"/>
    <property type="project" value="InterPro"/>
</dbReference>
<feature type="domain" description="G-protein coupled receptors family 2 profile 2" evidence="14">
    <location>
        <begin position="538"/>
        <end position="716"/>
    </location>
</feature>
<dbReference type="AlphaFoldDB" id="A0A9Q0MFJ3"/>
<evidence type="ECO:0000256" key="12">
    <source>
        <dbReference type="SAM" id="Phobius"/>
    </source>
</evidence>
<reference evidence="15" key="1">
    <citation type="submission" date="2022-12" db="EMBL/GenBank/DDBJ databases">
        <title>Genome assemblies of Blomia tropicalis.</title>
        <authorList>
            <person name="Cui Y."/>
        </authorList>
    </citation>
    <scope>NUCLEOTIDE SEQUENCE</scope>
    <source>
        <tissue evidence="15">Adult mites</tissue>
    </source>
</reference>
<comment type="subcellular location">
    <subcellularLocation>
        <location evidence="1">Cell membrane</location>
        <topology evidence="1">Multi-pass membrane protein</topology>
    </subcellularLocation>
</comment>
<dbReference type="InterPro" id="IPR017981">
    <property type="entry name" value="GPCR_2-like_7TM"/>
</dbReference>
<dbReference type="PANTHER" id="PTHR45620">
    <property type="entry name" value="PDF RECEPTOR-LIKE PROTEIN-RELATED"/>
    <property type="match status" value="1"/>
</dbReference>
<dbReference type="EMBL" id="JAPWDV010000001">
    <property type="protein sequence ID" value="KAJ6223587.1"/>
    <property type="molecule type" value="Genomic_DNA"/>
</dbReference>
<dbReference type="Pfam" id="PF00002">
    <property type="entry name" value="7tm_2"/>
    <property type="match status" value="2"/>
</dbReference>
<evidence type="ECO:0000256" key="1">
    <source>
        <dbReference type="ARBA" id="ARBA00004651"/>
    </source>
</evidence>
<proteinExistence type="inferred from homology"/>
<feature type="transmembrane region" description="Helical" evidence="12">
    <location>
        <begin position="550"/>
        <end position="575"/>
    </location>
</feature>
<feature type="transmembrane region" description="Helical" evidence="12">
    <location>
        <begin position="273"/>
        <end position="292"/>
    </location>
</feature>
<keyword evidence="16" id="KW-1185">Reference proteome</keyword>
<comment type="caution">
    <text evidence="15">The sequence shown here is derived from an EMBL/GenBank/DDBJ whole genome shotgun (WGS) entry which is preliminary data.</text>
</comment>
<evidence type="ECO:0000256" key="7">
    <source>
        <dbReference type="ARBA" id="ARBA00023136"/>
    </source>
</evidence>
<evidence type="ECO:0000313" key="15">
    <source>
        <dbReference type="EMBL" id="KAJ6223587.1"/>
    </source>
</evidence>
<dbReference type="Gene3D" id="4.10.1240.10">
    <property type="entry name" value="GPCR, family 2, extracellular hormone receptor domain"/>
    <property type="match status" value="1"/>
</dbReference>
<dbReference type="SUPFAM" id="SSF111418">
    <property type="entry name" value="Hormone receptor domain"/>
    <property type="match status" value="1"/>
</dbReference>
<evidence type="ECO:0000256" key="10">
    <source>
        <dbReference type="ARBA" id="ARBA00023224"/>
    </source>
</evidence>
<dbReference type="InterPro" id="IPR017983">
    <property type="entry name" value="GPCR_2_secretin-like_CS"/>
</dbReference>
<keyword evidence="3" id="KW-1003">Cell membrane</keyword>
<evidence type="ECO:0000259" key="13">
    <source>
        <dbReference type="PROSITE" id="PS50227"/>
    </source>
</evidence>
<keyword evidence="9" id="KW-0325">Glycoprotein</keyword>
<dbReference type="InterPro" id="IPR036445">
    <property type="entry name" value="GPCR_2_extracell_dom_sf"/>
</dbReference>
<dbReference type="InterPro" id="IPR000832">
    <property type="entry name" value="GPCR_2_secretin-like"/>
</dbReference>
<dbReference type="PROSITE" id="PS50227">
    <property type="entry name" value="G_PROTEIN_RECEP_F2_3"/>
    <property type="match status" value="1"/>
</dbReference>
<keyword evidence="7 12" id="KW-0472">Membrane</keyword>
<keyword evidence="5 12" id="KW-1133">Transmembrane helix</keyword>
<evidence type="ECO:0000256" key="2">
    <source>
        <dbReference type="ARBA" id="ARBA00005314"/>
    </source>
</evidence>
<feature type="transmembrane region" description="Helical" evidence="12">
    <location>
        <begin position="659"/>
        <end position="680"/>
    </location>
</feature>
<dbReference type="GO" id="GO:0005886">
    <property type="term" value="C:plasma membrane"/>
    <property type="evidence" value="ECO:0007669"/>
    <property type="project" value="UniProtKB-SubCell"/>
</dbReference>
<dbReference type="SMART" id="SM00008">
    <property type="entry name" value="HormR"/>
    <property type="match status" value="1"/>
</dbReference>
<accession>A0A9Q0MFJ3</accession>
<organism evidence="15 16">
    <name type="scientific">Blomia tropicalis</name>
    <name type="common">Mite</name>
    <dbReference type="NCBI Taxonomy" id="40697"/>
    <lineage>
        <taxon>Eukaryota</taxon>
        <taxon>Metazoa</taxon>
        <taxon>Ecdysozoa</taxon>
        <taxon>Arthropoda</taxon>
        <taxon>Chelicerata</taxon>
        <taxon>Arachnida</taxon>
        <taxon>Acari</taxon>
        <taxon>Acariformes</taxon>
        <taxon>Sarcoptiformes</taxon>
        <taxon>Astigmata</taxon>
        <taxon>Glycyphagoidea</taxon>
        <taxon>Echimyopodidae</taxon>
        <taxon>Blomia</taxon>
    </lineage>
</organism>
<evidence type="ECO:0000256" key="11">
    <source>
        <dbReference type="SAM" id="MobiDB-lite"/>
    </source>
</evidence>
<name>A0A9Q0MFJ3_BLOTA</name>
<evidence type="ECO:0000256" key="6">
    <source>
        <dbReference type="ARBA" id="ARBA00023040"/>
    </source>
</evidence>
<dbReference type="Gene3D" id="1.20.1070.10">
    <property type="entry name" value="Rhodopsin 7-helix transmembrane proteins"/>
    <property type="match status" value="2"/>
</dbReference>
<keyword evidence="10" id="KW-0807">Transducer</keyword>
<dbReference type="Proteomes" id="UP001142055">
    <property type="component" value="Chromosome 1"/>
</dbReference>
<evidence type="ECO:0000256" key="3">
    <source>
        <dbReference type="ARBA" id="ARBA00022475"/>
    </source>
</evidence>
<keyword evidence="4 12" id="KW-0812">Transmembrane</keyword>
<sequence>MNHWTMMEFSNIKIQCRTEWGIELPFEWYKLDTCARCYHYMPHSAFKPGFKFSYQALGMLTHKSLNITLFSNDTLKLSYTFGSTGLILKWQQCCTDAIYCCANYHKKYYRLHRTLVTNEEPSTNLTNGGNELNSTFTKNSTLIESWIYRTDGSNDGMCPPTWDGWLCWDQYAKPGQVLERACPKHIYLDQMVPPCLGYVTKQCNATGHWYVNEENKEWSNYTMCARDDIYVRRVQFSLVTNLISMIALIPALVIFTHYKQLSSMSRIRLHKHLFTSLLFHAIISALLKWHLLTTLNKPLDSIEQQSELQTNSFPQQANDSSQQTTNIKMPSMCLVLSVLLRYFPYCLPFMTTTSYIFARYMSLNSNLESMEQSIDEQRSASSSSLDFDAQFMYTLDQWSINGHQTSMVDEHNRSISNDDIENVLMPAMKTVSNLWHDPQMEDAINQMIHLSGALRTGHDWPSNDLRRRRMANDNDIGNIHRYKSSNISIDNGSMIDDGQRQQQPPPPQPSYDDDPGTNVLENYDSFEDANPLIEKDHCWMMPSYESWHEWIINLPNLAILIINCFFLIWLLRVLYKKASATSTNRVPSSNHQSAMVNTTSPNAPNLHQNGYSRQNSVRNGNGQLDHPQPHHHLRNIHNPHHHHHHSHQSSVFSRQSILVSLRAAVLLLPLYGLHYLFIVYRPKIDNCWLSEAYHYLALSLDGFQGLAISIIFCFANSEIRHLLTRSLQRVGTRQRSTTIYMTEVGPTNRE</sequence>
<protein>
    <submittedName>
        <fullName evidence="15">Uncharacterized protein</fullName>
    </submittedName>
</protein>
<evidence type="ECO:0000256" key="9">
    <source>
        <dbReference type="ARBA" id="ARBA00023180"/>
    </source>
</evidence>
<feature type="compositionally biased region" description="Polar residues" evidence="11">
    <location>
        <begin position="583"/>
        <end position="622"/>
    </location>
</feature>
<evidence type="ECO:0000256" key="8">
    <source>
        <dbReference type="ARBA" id="ARBA00023170"/>
    </source>
</evidence>
<feature type="region of interest" description="Disordered" evidence="11">
    <location>
        <begin position="490"/>
        <end position="523"/>
    </location>
</feature>
<dbReference type="PROSITE" id="PS50261">
    <property type="entry name" value="G_PROTEIN_RECEP_F2_4"/>
    <property type="match status" value="1"/>
</dbReference>
<feature type="region of interest" description="Disordered" evidence="11">
    <location>
        <begin position="583"/>
        <end position="646"/>
    </location>
</feature>
<gene>
    <name evidence="15" type="ORF">RDWZM_002132</name>
</gene>
<feature type="transmembrane region" description="Helical" evidence="12">
    <location>
        <begin position="242"/>
        <end position="261"/>
    </location>
</feature>
<dbReference type="GO" id="GO:0008528">
    <property type="term" value="F:G protein-coupled peptide receptor activity"/>
    <property type="evidence" value="ECO:0007669"/>
    <property type="project" value="TreeGrafter"/>
</dbReference>
<dbReference type="Pfam" id="PF02793">
    <property type="entry name" value="HRM"/>
    <property type="match status" value="1"/>
</dbReference>
<evidence type="ECO:0000256" key="4">
    <source>
        <dbReference type="ARBA" id="ARBA00022692"/>
    </source>
</evidence>
<keyword evidence="6" id="KW-0297">G-protein coupled receptor</keyword>
<dbReference type="PROSITE" id="PS00650">
    <property type="entry name" value="G_PROTEIN_RECEP_F2_2"/>
    <property type="match status" value="1"/>
</dbReference>
<keyword evidence="8" id="KW-0675">Receptor</keyword>
<dbReference type="PANTHER" id="PTHR45620:SF42">
    <property type="entry name" value="G-PROTEIN COUPLED RECEPTOR SEB-2"/>
    <property type="match status" value="1"/>
</dbReference>